<dbReference type="RefSeq" id="WP_234867318.1">
    <property type="nucleotide sequence ID" value="NZ_JAKEVY010000004.1"/>
</dbReference>
<accession>A0ABS9BNA2</accession>
<dbReference type="CDD" id="cd11567">
    <property type="entry name" value="YciH_like"/>
    <property type="match status" value="1"/>
</dbReference>
<dbReference type="Gene3D" id="3.30.780.10">
    <property type="entry name" value="SUI1-like domain"/>
    <property type="match status" value="1"/>
</dbReference>
<dbReference type="PROSITE" id="PS50296">
    <property type="entry name" value="SUI1"/>
    <property type="match status" value="1"/>
</dbReference>
<dbReference type="InterPro" id="IPR036877">
    <property type="entry name" value="SUI1_dom_sf"/>
</dbReference>
<gene>
    <name evidence="5" type="ORF">L0U88_16650</name>
</gene>
<sequence>MSKKHKGDKFGFVYSTDPNFRMEEEQHSQETLAPSQQVLRVRLETKQRGGKAVTVVTGFIGTDEDLESLGKQLKNYCGTGGSAKEGEILVQGDQRDKVLAWLLKNGYAKTKKMGG</sequence>
<dbReference type="Pfam" id="PF01253">
    <property type="entry name" value="SUI1"/>
    <property type="match status" value="1"/>
</dbReference>
<dbReference type="InterPro" id="IPR005872">
    <property type="entry name" value="SUI1_arc_bac"/>
</dbReference>
<evidence type="ECO:0000259" key="4">
    <source>
        <dbReference type="PROSITE" id="PS50296"/>
    </source>
</evidence>
<dbReference type="Proteomes" id="UP001200145">
    <property type="component" value="Unassembled WGS sequence"/>
</dbReference>
<keyword evidence="2" id="KW-0810">Translation regulation</keyword>
<keyword evidence="3" id="KW-0648">Protein biosynthesis</keyword>
<feature type="domain" description="SUI1" evidence="4">
    <location>
        <begin position="45"/>
        <end position="106"/>
    </location>
</feature>
<organism evidence="5 6">
    <name type="scientific">Flavihumibacter fluminis</name>
    <dbReference type="NCBI Taxonomy" id="2909236"/>
    <lineage>
        <taxon>Bacteria</taxon>
        <taxon>Pseudomonadati</taxon>
        <taxon>Bacteroidota</taxon>
        <taxon>Chitinophagia</taxon>
        <taxon>Chitinophagales</taxon>
        <taxon>Chitinophagaceae</taxon>
        <taxon>Flavihumibacter</taxon>
    </lineage>
</organism>
<comment type="similarity">
    <text evidence="1">Belongs to the SUI1 family.</text>
</comment>
<evidence type="ECO:0000256" key="3">
    <source>
        <dbReference type="ARBA" id="ARBA00022917"/>
    </source>
</evidence>
<comment type="caution">
    <text evidence="5">The sequence shown here is derived from an EMBL/GenBank/DDBJ whole genome shotgun (WGS) entry which is preliminary data.</text>
</comment>
<protein>
    <submittedName>
        <fullName evidence="5">Translation initiation factor</fullName>
    </submittedName>
</protein>
<keyword evidence="5" id="KW-0396">Initiation factor</keyword>
<dbReference type="InterPro" id="IPR001950">
    <property type="entry name" value="SUI1"/>
</dbReference>
<proteinExistence type="inferred from homology"/>
<dbReference type="PANTHER" id="PTHR12789:SF0">
    <property type="entry name" value="DENSITY-REGULATED PROTEIN"/>
    <property type="match status" value="1"/>
</dbReference>
<dbReference type="EMBL" id="JAKEVY010000004">
    <property type="protein sequence ID" value="MCF1716274.1"/>
    <property type="molecule type" value="Genomic_DNA"/>
</dbReference>
<dbReference type="SUPFAM" id="SSF55159">
    <property type="entry name" value="eIF1-like"/>
    <property type="match status" value="1"/>
</dbReference>
<reference evidence="5 6" key="1">
    <citation type="submission" date="2022-01" db="EMBL/GenBank/DDBJ databases">
        <title>Flavihumibacter sp. nov., isolated from sediment of a river.</title>
        <authorList>
            <person name="Liu H."/>
        </authorList>
    </citation>
    <scope>NUCLEOTIDE SEQUENCE [LARGE SCALE GENOMIC DNA]</scope>
    <source>
        <strain evidence="5 6">RY-1</strain>
    </source>
</reference>
<dbReference type="PANTHER" id="PTHR12789">
    <property type="entry name" value="DENSITY-REGULATED PROTEIN HOMOLOG"/>
    <property type="match status" value="1"/>
</dbReference>
<evidence type="ECO:0000256" key="1">
    <source>
        <dbReference type="ARBA" id="ARBA00005422"/>
    </source>
</evidence>
<name>A0ABS9BNA2_9BACT</name>
<dbReference type="PIRSF" id="PIRSF037511">
    <property type="entry name" value="Transl_init_SUI1_pro"/>
    <property type="match status" value="1"/>
</dbReference>
<evidence type="ECO:0000313" key="6">
    <source>
        <dbReference type="Proteomes" id="UP001200145"/>
    </source>
</evidence>
<keyword evidence="6" id="KW-1185">Reference proteome</keyword>
<evidence type="ECO:0000256" key="2">
    <source>
        <dbReference type="ARBA" id="ARBA00022845"/>
    </source>
</evidence>
<dbReference type="GO" id="GO:0003743">
    <property type="term" value="F:translation initiation factor activity"/>
    <property type="evidence" value="ECO:0007669"/>
    <property type="project" value="UniProtKB-KW"/>
</dbReference>
<evidence type="ECO:0000313" key="5">
    <source>
        <dbReference type="EMBL" id="MCF1716274.1"/>
    </source>
</evidence>
<dbReference type="InterPro" id="IPR050318">
    <property type="entry name" value="DENR/SUI1_TIF"/>
</dbReference>